<dbReference type="InterPro" id="IPR011055">
    <property type="entry name" value="Dup_hybrid_motif"/>
</dbReference>
<dbReference type="InterPro" id="IPR050570">
    <property type="entry name" value="Cell_wall_metabolism_enzyme"/>
</dbReference>
<dbReference type="PANTHER" id="PTHR21666:SF286">
    <property type="entry name" value="LIPOPROTEIN NLPD"/>
    <property type="match status" value="1"/>
</dbReference>
<evidence type="ECO:0000313" key="4">
    <source>
        <dbReference type="Proteomes" id="UP000810252"/>
    </source>
</evidence>
<dbReference type="InterPro" id="IPR016047">
    <property type="entry name" value="M23ase_b-sheet_dom"/>
</dbReference>
<organism evidence="3 4">
    <name type="scientific">Candidatus Cryptobacteroides merdigallinarum</name>
    <dbReference type="NCBI Taxonomy" id="2840770"/>
    <lineage>
        <taxon>Bacteria</taxon>
        <taxon>Pseudomonadati</taxon>
        <taxon>Bacteroidota</taxon>
        <taxon>Bacteroidia</taxon>
        <taxon>Bacteroidales</taxon>
        <taxon>Candidatus Cryptobacteroides</taxon>
    </lineage>
</organism>
<dbReference type="AlphaFoldDB" id="A0A9D9EHR8"/>
<comment type="caution">
    <text evidence="3">The sequence shown here is derived from an EMBL/GenBank/DDBJ whole genome shotgun (WGS) entry which is preliminary data.</text>
</comment>
<evidence type="ECO:0000256" key="1">
    <source>
        <dbReference type="SAM" id="Phobius"/>
    </source>
</evidence>
<feature type="transmembrane region" description="Helical" evidence="1">
    <location>
        <begin position="24"/>
        <end position="45"/>
    </location>
</feature>
<proteinExistence type="predicted"/>
<feature type="domain" description="M23ase beta-sheet core" evidence="2">
    <location>
        <begin position="201"/>
        <end position="296"/>
    </location>
</feature>
<evidence type="ECO:0000259" key="2">
    <source>
        <dbReference type="Pfam" id="PF01551"/>
    </source>
</evidence>
<protein>
    <submittedName>
        <fullName evidence="3">M23 family metallopeptidase</fullName>
    </submittedName>
</protein>
<dbReference type="Proteomes" id="UP000810252">
    <property type="component" value="Unassembled WGS sequence"/>
</dbReference>
<dbReference type="GO" id="GO:0004222">
    <property type="term" value="F:metalloendopeptidase activity"/>
    <property type="evidence" value="ECO:0007669"/>
    <property type="project" value="TreeGrafter"/>
</dbReference>
<gene>
    <name evidence="3" type="ORF">IAC29_03530</name>
</gene>
<dbReference type="PANTHER" id="PTHR21666">
    <property type="entry name" value="PEPTIDASE-RELATED"/>
    <property type="match status" value="1"/>
</dbReference>
<keyword evidence="1" id="KW-0812">Transmembrane</keyword>
<dbReference type="EMBL" id="JADIMQ010000051">
    <property type="protein sequence ID" value="MBO8448326.1"/>
    <property type="molecule type" value="Genomic_DNA"/>
</dbReference>
<dbReference type="CDD" id="cd12797">
    <property type="entry name" value="M23_peptidase"/>
    <property type="match status" value="1"/>
</dbReference>
<name>A0A9D9EHR8_9BACT</name>
<dbReference type="FunFam" id="2.70.70.10:FF:000006">
    <property type="entry name" value="M23 family peptidase"/>
    <property type="match status" value="1"/>
</dbReference>
<dbReference type="Pfam" id="PF01551">
    <property type="entry name" value="Peptidase_M23"/>
    <property type="match status" value="1"/>
</dbReference>
<keyword evidence="1" id="KW-1133">Transmembrane helix</keyword>
<keyword evidence="1" id="KW-0472">Membrane</keyword>
<reference evidence="3" key="1">
    <citation type="submission" date="2020-10" db="EMBL/GenBank/DDBJ databases">
        <authorList>
            <person name="Gilroy R."/>
        </authorList>
    </citation>
    <scope>NUCLEOTIDE SEQUENCE</scope>
    <source>
        <strain evidence="3">20514</strain>
    </source>
</reference>
<evidence type="ECO:0000313" key="3">
    <source>
        <dbReference type="EMBL" id="MBO8448326.1"/>
    </source>
</evidence>
<dbReference type="Gene3D" id="2.70.70.10">
    <property type="entry name" value="Glucose Permease (Domain IIA)"/>
    <property type="match status" value="1"/>
</dbReference>
<dbReference type="SUPFAM" id="SSF51261">
    <property type="entry name" value="Duplicated hybrid motif"/>
    <property type="match status" value="1"/>
</dbReference>
<reference evidence="3" key="2">
    <citation type="journal article" date="2021" name="PeerJ">
        <title>Extensive microbial diversity within the chicken gut microbiome revealed by metagenomics and culture.</title>
        <authorList>
            <person name="Gilroy R."/>
            <person name="Ravi A."/>
            <person name="Getino M."/>
            <person name="Pursley I."/>
            <person name="Horton D.L."/>
            <person name="Alikhan N.F."/>
            <person name="Baker D."/>
            <person name="Gharbi K."/>
            <person name="Hall N."/>
            <person name="Watson M."/>
            <person name="Adriaenssens E.M."/>
            <person name="Foster-Nyarko E."/>
            <person name="Jarju S."/>
            <person name="Secka A."/>
            <person name="Antonio M."/>
            <person name="Oren A."/>
            <person name="Chaudhuri R.R."/>
            <person name="La Ragione R."/>
            <person name="Hildebrand F."/>
            <person name="Pallen M.J."/>
        </authorList>
    </citation>
    <scope>NUCLEOTIDE SEQUENCE</scope>
    <source>
        <strain evidence="3">20514</strain>
    </source>
</reference>
<accession>A0A9D9EHR8</accession>
<sequence>MPKYIFNKETLNYEEYTYSGKLKFARAVVVFAASVAMAFLYLWFYTSVLGYDLPKTAFLKKTNARLNTRLELLNRELDSDAGYLASFQARDNDIYRSVFGMNEIPAEVRNAGFGGVDRYSYLASIDRTGLLRHTEIRLDVLTKKACLQSGSFDEIESVAKKAGDMAACIPSVPPVNPDRNEYRISSSFGYRSDPFLGTTRRHTGMDFACHIGNRVYATADGVVENVRVDSYGYGKYVIIDHGFGYKTRYAHLSSIQVEEGMKVTRGTLIALSGNSGRSSGPHLHYEVIYKGGYVNPMNYMDLGMSVEEYSQLIGRAQAPAMNDPA</sequence>